<dbReference type="EMBL" id="JAVIXS010000007">
    <property type="protein sequence ID" value="MDR4952829.1"/>
    <property type="molecule type" value="Genomic_DNA"/>
</dbReference>
<dbReference type="NCBIfam" id="TIGR04183">
    <property type="entry name" value="Por_Secre_tail"/>
    <property type="match status" value="1"/>
</dbReference>
<dbReference type="InterPro" id="IPR026444">
    <property type="entry name" value="Secre_tail"/>
</dbReference>
<evidence type="ECO:0000259" key="3">
    <source>
        <dbReference type="Pfam" id="PF26628"/>
    </source>
</evidence>
<dbReference type="InterPro" id="IPR058515">
    <property type="entry name" value="DUF8202"/>
</dbReference>
<accession>A0ABU1E4U1</accession>
<dbReference type="RefSeq" id="WP_309522271.1">
    <property type="nucleotide sequence ID" value="NZ_JAVIXS010000007.1"/>
</dbReference>
<evidence type="ECO:0000256" key="2">
    <source>
        <dbReference type="SAM" id="SignalP"/>
    </source>
</evidence>
<evidence type="ECO:0000313" key="4">
    <source>
        <dbReference type="EMBL" id="MDR4952829.1"/>
    </source>
</evidence>
<organism evidence="4 5">
    <name type="scientific">Chryseobacterium metallicongregator</name>
    <dbReference type="NCBI Taxonomy" id="3073042"/>
    <lineage>
        <taxon>Bacteria</taxon>
        <taxon>Pseudomonadati</taxon>
        <taxon>Bacteroidota</taxon>
        <taxon>Flavobacteriia</taxon>
        <taxon>Flavobacteriales</taxon>
        <taxon>Weeksellaceae</taxon>
        <taxon>Chryseobacterium group</taxon>
        <taxon>Chryseobacterium</taxon>
    </lineage>
</organism>
<evidence type="ECO:0000256" key="1">
    <source>
        <dbReference type="ARBA" id="ARBA00022729"/>
    </source>
</evidence>
<keyword evidence="1 2" id="KW-0732">Signal</keyword>
<protein>
    <submittedName>
        <fullName evidence="4">T9SS type A sorting domain-containing protein</fullName>
    </submittedName>
</protein>
<sequence length="463" mass="52955">MYKLFYSKAFTVIGLSCSALFYSQLVGSDAQLWEKANPTLREVTKCKDENLLNFHCGIKDKLFKKYIKYSKNKSHTLIAVHRSKEDELIWENTEKKISLGNNNFKTGKEKTVEIRKKPSIFSFVAAADINREKSDSIKIKFEDQNLYEIIFLPRKAKSSDLGKIHSYLSIKYGISLEKGKYYSSDGKVIWDPEKHKEFKYKPTGLGRDNGNELYQKQSSNQADQFLTIGKNSIERTNVENQAVFENNQFVIWSDDNKELALKNDGNFDILQKNWEINFIGNKVSKTDYSVRILKTTMNPDSLSATYWLFLKKPDGSIQKIQGAETDRYIIFNKVDFLNEFDSGDIAHFTFAVSPTKDSKKDVMGQTQHSGSGLPMSSNELSLNQTKINLYPNPVKKGQTFTVTFPPMDNLGISIYDGAGRLIKLDNIDRKSTHYTGQLAVQSVYIINLIQDKKIIKTFKLIVD</sequence>
<name>A0ABU1E4U1_9FLAO</name>
<feature type="chain" id="PRO_5046943209" evidence="2">
    <location>
        <begin position="22"/>
        <end position="463"/>
    </location>
</feature>
<reference evidence="4 5" key="1">
    <citation type="submission" date="2023-08" db="EMBL/GenBank/DDBJ databases">
        <authorList>
            <person name="Maltman C."/>
        </authorList>
    </citation>
    <scope>NUCLEOTIDE SEQUENCE [LARGE SCALE GENOMIC DNA]</scope>
    <source>
        <strain evidence="4 5">ES2</strain>
    </source>
</reference>
<evidence type="ECO:0000313" key="5">
    <source>
        <dbReference type="Proteomes" id="UP001260959"/>
    </source>
</evidence>
<keyword evidence="5" id="KW-1185">Reference proteome</keyword>
<feature type="signal peptide" evidence="2">
    <location>
        <begin position="1"/>
        <end position="21"/>
    </location>
</feature>
<comment type="caution">
    <text evidence="4">The sequence shown here is derived from an EMBL/GenBank/DDBJ whole genome shotgun (WGS) entry which is preliminary data.</text>
</comment>
<feature type="domain" description="DUF8202" evidence="3">
    <location>
        <begin position="162"/>
        <end position="336"/>
    </location>
</feature>
<gene>
    <name evidence="4" type="ORF">REB14_11660</name>
</gene>
<proteinExistence type="predicted"/>
<dbReference type="Proteomes" id="UP001260959">
    <property type="component" value="Unassembled WGS sequence"/>
</dbReference>
<dbReference type="Pfam" id="PF26628">
    <property type="entry name" value="DUF8202"/>
    <property type="match status" value="1"/>
</dbReference>